<keyword evidence="5" id="KW-0378">Hydrolase</keyword>
<dbReference type="PANTHER" id="PTHR30616">
    <property type="entry name" value="UNCHARACTERIZED PROTEIN YFIH"/>
    <property type="match status" value="1"/>
</dbReference>
<evidence type="ECO:0000256" key="1">
    <source>
        <dbReference type="ARBA" id="ARBA00000553"/>
    </source>
</evidence>
<dbReference type="EMBL" id="LBHC01000002">
    <property type="protein sequence ID" value="KLE31636.1"/>
    <property type="molecule type" value="Genomic_DNA"/>
</dbReference>
<dbReference type="OrthoDB" id="4279at2"/>
<comment type="catalytic activity">
    <reaction evidence="9">
        <text>S-methyl-5'-thioadenosine + phosphate = 5-(methylsulfanyl)-alpha-D-ribose 1-phosphate + adenine</text>
        <dbReference type="Rhea" id="RHEA:11852"/>
        <dbReference type="ChEBI" id="CHEBI:16708"/>
        <dbReference type="ChEBI" id="CHEBI:17509"/>
        <dbReference type="ChEBI" id="CHEBI:43474"/>
        <dbReference type="ChEBI" id="CHEBI:58533"/>
        <dbReference type="EC" id="2.4.2.28"/>
    </reaction>
    <physiologicalReaction direction="left-to-right" evidence="9">
        <dbReference type="Rhea" id="RHEA:11853"/>
    </physiologicalReaction>
</comment>
<dbReference type="Proteomes" id="UP000053070">
    <property type="component" value="Unassembled WGS sequence"/>
</dbReference>
<evidence type="ECO:0000256" key="10">
    <source>
        <dbReference type="RuleBase" id="RU361274"/>
    </source>
</evidence>
<sequence length="224" mass="23965">MAEVIRSGRLSVPHGFLDGEQSDANATALAVGEMPVAMLKQVHSPDVVRVTQAFDHGERPEADAMVTDKRGIALCIVTADCAPVLLADEIAGVIGAAHAGWRGAQGGVIANAVAAMEELGADRRRITAAIGPCIAQESYEVGEDMRAEFTPQDHTFFKSGASGKWQFDLEGFVASRLKLAGIATVDPLRLDTYANADRFHSYRRATHQNGDKTARQLSLIALPR</sequence>
<accession>A0A0G9MLQ1</accession>
<protein>
    <recommendedName>
        <fullName evidence="10">Purine nucleoside phosphorylase</fullName>
    </recommendedName>
</protein>
<dbReference type="PATRIC" id="fig|502682.8.peg.1805"/>
<comment type="similarity">
    <text evidence="2 10">Belongs to the purine nucleoside phosphorylase YfiH/LACC1 family.</text>
</comment>
<evidence type="ECO:0000313" key="12">
    <source>
        <dbReference type="Proteomes" id="UP000053070"/>
    </source>
</evidence>
<dbReference type="CDD" id="cd16833">
    <property type="entry name" value="YfiH"/>
    <property type="match status" value="1"/>
</dbReference>
<comment type="caution">
    <text evidence="11">The sequence shown here is derived from an EMBL/GenBank/DDBJ whole genome shotgun (WGS) entry which is preliminary data.</text>
</comment>
<dbReference type="RefSeq" id="WP_047006987.1">
    <property type="nucleotide sequence ID" value="NZ_CP018097.1"/>
</dbReference>
<evidence type="ECO:0000256" key="3">
    <source>
        <dbReference type="ARBA" id="ARBA00022679"/>
    </source>
</evidence>
<dbReference type="STRING" id="502682.BMF35_a0773"/>
<evidence type="ECO:0000256" key="2">
    <source>
        <dbReference type="ARBA" id="ARBA00007353"/>
    </source>
</evidence>
<gene>
    <name evidence="11" type="ORF">AAW01_08845</name>
</gene>
<dbReference type="SUPFAM" id="SSF64438">
    <property type="entry name" value="CNF1/YfiH-like putative cysteine hydrolases"/>
    <property type="match status" value="1"/>
</dbReference>
<comment type="catalytic activity">
    <reaction evidence="8">
        <text>adenosine + phosphate = alpha-D-ribose 1-phosphate + adenine</text>
        <dbReference type="Rhea" id="RHEA:27642"/>
        <dbReference type="ChEBI" id="CHEBI:16335"/>
        <dbReference type="ChEBI" id="CHEBI:16708"/>
        <dbReference type="ChEBI" id="CHEBI:43474"/>
        <dbReference type="ChEBI" id="CHEBI:57720"/>
        <dbReference type="EC" id="2.4.2.1"/>
    </reaction>
    <physiologicalReaction direction="left-to-right" evidence="8">
        <dbReference type="Rhea" id="RHEA:27643"/>
    </physiologicalReaction>
</comment>
<dbReference type="InterPro" id="IPR003730">
    <property type="entry name" value="Cu_polyphenol_OxRdtase"/>
</dbReference>
<dbReference type="GO" id="GO:0005507">
    <property type="term" value="F:copper ion binding"/>
    <property type="evidence" value="ECO:0007669"/>
    <property type="project" value="TreeGrafter"/>
</dbReference>
<dbReference type="InterPro" id="IPR038371">
    <property type="entry name" value="Cu_polyphenol_OxRdtase_sf"/>
</dbReference>
<keyword evidence="3" id="KW-0808">Transferase</keyword>
<evidence type="ECO:0000313" key="11">
    <source>
        <dbReference type="EMBL" id="KLE31636.1"/>
    </source>
</evidence>
<dbReference type="KEGG" id="egn:BMF35_a0773"/>
<name>A0A0G9MLQ1_9SPHN</name>
<keyword evidence="6" id="KW-0862">Zinc</keyword>
<evidence type="ECO:0000256" key="6">
    <source>
        <dbReference type="ARBA" id="ARBA00022833"/>
    </source>
</evidence>
<dbReference type="AlphaFoldDB" id="A0A0G9MLQ1"/>
<dbReference type="NCBIfam" id="TIGR00726">
    <property type="entry name" value="peptidoglycan editing factor PgeF"/>
    <property type="match status" value="1"/>
</dbReference>
<dbReference type="Pfam" id="PF02578">
    <property type="entry name" value="Cu-oxidase_4"/>
    <property type="match status" value="1"/>
</dbReference>
<dbReference type="PANTHER" id="PTHR30616:SF2">
    <property type="entry name" value="PURINE NUCLEOSIDE PHOSPHORYLASE LACC1"/>
    <property type="match status" value="1"/>
</dbReference>
<evidence type="ECO:0000256" key="7">
    <source>
        <dbReference type="ARBA" id="ARBA00047989"/>
    </source>
</evidence>
<evidence type="ECO:0000256" key="9">
    <source>
        <dbReference type="ARBA" id="ARBA00049893"/>
    </source>
</evidence>
<evidence type="ECO:0000256" key="5">
    <source>
        <dbReference type="ARBA" id="ARBA00022801"/>
    </source>
</evidence>
<proteinExistence type="inferred from homology"/>
<evidence type="ECO:0000256" key="4">
    <source>
        <dbReference type="ARBA" id="ARBA00022723"/>
    </source>
</evidence>
<keyword evidence="12" id="KW-1185">Reference proteome</keyword>
<comment type="catalytic activity">
    <reaction evidence="7">
        <text>adenosine + H2O + H(+) = inosine + NH4(+)</text>
        <dbReference type="Rhea" id="RHEA:24408"/>
        <dbReference type="ChEBI" id="CHEBI:15377"/>
        <dbReference type="ChEBI" id="CHEBI:15378"/>
        <dbReference type="ChEBI" id="CHEBI:16335"/>
        <dbReference type="ChEBI" id="CHEBI:17596"/>
        <dbReference type="ChEBI" id="CHEBI:28938"/>
        <dbReference type="EC" id="3.5.4.4"/>
    </reaction>
    <physiologicalReaction direction="left-to-right" evidence="7">
        <dbReference type="Rhea" id="RHEA:24409"/>
    </physiologicalReaction>
</comment>
<reference evidence="11 12" key="1">
    <citation type="submission" date="2015-04" db="EMBL/GenBank/DDBJ databases">
        <title>The draft genome sequence of Erythrobacr gangjinensis K7-2.</title>
        <authorList>
            <person name="Zhuang L."/>
            <person name="Liu Y."/>
            <person name="Shao Z."/>
        </authorList>
    </citation>
    <scope>NUCLEOTIDE SEQUENCE [LARGE SCALE GENOMIC DNA]</scope>
    <source>
        <strain evidence="11 12">K7-2</strain>
    </source>
</reference>
<evidence type="ECO:0000256" key="8">
    <source>
        <dbReference type="ARBA" id="ARBA00048968"/>
    </source>
</evidence>
<dbReference type="GO" id="GO:0017061">
    <property type="term" value="F:S-methyl-5-thioadenosine phosphorylase activity"/>
    <property type="evidence" value="ECO:0007669"/>
    <property type="project" value="UniProtKB-EC"/>
</dbReference>
<dbReference type="Gene3D" id="3.60.140.10">
    <property type="entry name" value="CNF1/YfiH-like putative cysteine hydrolases"/>
    <property type="match status" value="1"/>
</dbReference>
<comment type="catalytic activity">
    <reaction evidence="1">
        <text>inosine + phosphate = alpha-D-ribose 1-phosphate + hypoxanthine</text>
        <dbReference type="Rhea" id="RHEA:27646"/>
        <dbReference type="ChEBI" id="CHEBI:17368"/>
        <dbReference type="ChEBI" id="CHEBI:17596"/>
        <dbReference type="ChEBI" id="CHEBI:43474"/>
        <dbReference type="ChEBI" id="CHEBI:57720"/>
        <dbReference type="EC" id="2.4.2.1"/>
    </reaction>
    <physiologicalReaction direction="left-to-right" evidence="1">
        <dbReference type="Rhea" id="RHEA:27647"/>
    </physiologicalReaction>
</comment>
<keyword evidence="4" id="KW-0479">Metal-binding</keyword>
<dbReference type="InterPro" id="IPR011324">
    <property type="entry name" value="Cytotoxic_necrot_fac-like_cat"/>
</dbReference>
<organism evidence="11 12">
    <name type="scientific">Aurantiacibacter gangjinensis</name>
    <dbReference type="NCBI Taxonomy" id="502682"/>
    <lineage>
        <taxon>Bacteria</taxon>
        <taxon>Pseudomonadati</taxon>
        <taxon>Pseudomonadota</taxon>
        <taxon>Alphaproteobacteria</taxon>
        <taxon>Sphingomonadales</taxon>
        <taxon>Erythrobacteraceae</taxon>
        <taxon>Aurantiacibacter</taxon>
    </lineage>
</organism>
<dbReference type="GO" id="GO:0016787">
    <property type="term" value="F:hydrolase activity"/>
    <property type="evidence" value="ECO:0007669"/>
    <property type="project" value="UniProtKB-KW"/>
</dbReference>